<name>A0A1J5PN01_9ZZZZ</name>
<reference evidence="2" key="1">
    <citation type="submission" date="2016-10" db="EMBL/GenBank/DDBJ databases">
        <title>Sequence of Gallionella enrichment culture.</title>
        <authorList>
            <person name="Poehlein A."/>
            <person name="Muehling M."/>
            <person name="Daniel R."/>
        </authorList>
    </citation>
    <scope>NUCLEOTIDE SEQUENCE</scope>
</reference>
<accession>A0A1J5PN01</accession>
<evidence type="ECO:0000256" key="1">
    <source>
        <dbReference type="SAM" id="MobiDB-lite"/>
    </source>
</evidence>
<dbReference type="EMBL" id="MLJW01003240">
    <property type="protein sequence ID" value="OIQ72514.1"/>
    <property type="molecule type" value="Genomic_DNA"/>
</dbReference>
<proteinExistence type="predicted"/>
<gene>
    <name evidence="2" type="ORF">GALL_458620</name>
</gene>
<comment type="caution">
    <text evidence="2">The sequence shown here is derived from an EMBL/GenBank/DDBJ whole genome shotgun (WGS) entry which is preliminary data.</text>
</comment>
<feature type="region of interest" description="Disordered" evidence="1">
    <location>
        <begin position="1"/>
        <end position="21"/>
    </location>
</feature>
<feature type="compositionally biased region" description="Polar residues" evidence="1">
    <location>
        <begin position="1"/>
        <end position="18"/>
    </location>
</feature>
<evidence type="ECO:0000313" key="2">
    <source>
        <dbReference type="EMBL" id="OIQ72514.1"/>
    </source>
</evidence>
<protein>
    <submittedName>
        <fullName evidence="2">Uncharacterized protein</fullName>
    </submittedName>
</protein>
<dbReference type="AlphaFoldDB" id="A0A1J5PN01"/>
<sequence>MPLTATNANPESSIQSAPATGLFTGEEFVAMPRPDRKEKGMARGLASPFPVSFRNISRGLWATPSGVQLCRDILGNVEIVGDGLHIVILFQHVDQPHQLLRGFQIDLGAALRFPDQLRLGRLA</sequence>
<organism evidence="2">
    <name type="scientific">mine drainage metagenome</name>
    <dbReference type="NCBI Taxonomy" id="410659"/>
    <lineage>
        <taxon>unclassified sequences</taxon>
        <taxon>metagenomes</taxon>
        <taxon>ecological metagenomes</taxon>
    </lineage>
</organism>